<dbReference type="Pfam" id="PF00587">
    <property type="entry name" value="tRNA-synt_2b"/>
    <property type="match status" value="1"/>
</dbReference>
<reference evidence="15 16" key="1">
    <citation type="journal article" date="2016" name="Nat. Commun.">
        <title>Thousands of microbial genomes shed light on interconnected biogeochemical processes in an aquifer system.</title>
        <authorList>
            <person name="Anantharaman K."/>
            <person name="Brown C.T."/>
            <person name="Hug L.A."/>
            <person name="Sharon I."/>
            <person name="Castelle C.J."/>
            <person name="Probst A.J."/>
            <person name="Thomas B.C."/>
            <person name="Singh A."/>
            <person name="Wilkins M.J."/>
            <person name="Karaoz U."/>
            <person name="Brodie E.L."/>
            <person name="Williams K.H."/>
            <person name="Hubbard S.S."/>
            <person name="Banfield J.F."/>
        </authorList>
    </citation>
    <scope>NUCLEOTIDE SEQUENCE [LARGE SCALE GENOMIC DNA]</scope>
</reference>
<dbReference type="SUPFAM" id="SSF55681">
    <property type="entry name" value="Class II aaRS and biotin synthetases"/>
    <property type="match status" value="1"/>
</dbReference>
<dbReference type="AlphaFoldDB" id="A0A1F8B9A6"/>
<dbReference type="FunFam" id="3.30.930.10:FF:000002">
    <property type="entry name" value="Threonine--tRNA ligase"/>
    <property type="match status" value="1"/>
</dbReference>
<dbReference type="SUPFAM" id="SSF55186">
    <property type="entry name" value="ThrRS/AlaRS common domain"/>
    <property type="match status" value="1"/>
</dbReference>
<dbReference type="InterPro" id="IPR004154">
    <property type="entry name" value="Anticodon-bd"/>
</dbReference>
<evidence type="ECO:0000256" key="2">
    <source>
        <dbReference type="ARBA" id="ARBA00013163"/>
    </source>
</evidence>
<dbReference type="HAMAP" id="MF_00184">
    <property type="entry name" value="Thr_tRNA_synth"/>
    <property type="match status" value="1"/>
</dbReference>
<dbReference type="PRINTS" id="PR01047">
    <property type="entry name" value="TRNASYNTHTHR"/>
</dbReference>
<dbReference type="EMBL" id="MGHC01000013">
    <property type="protein sequence ID" value="OGM59928.1"/>
    <property type="molecule type" value="Genomic_DNA"/>
</dbReference>
<evidence type="ECO:0000256" key="7">
    <source>
        <dbReference type="ARBA" id="ARBA00022833"/>
    </source>
</evidence>
<dbReference type="InterPro" id="IPR047246">
    <property type="entry name" value="ThrRS_anticodon"/>
</dbReference>
<organism evidence="15 16">
    <name type="scientific">Candidatus Woesebacteria bacterium RIFCSPLOWO2_01_FULL_39_10</name>
    <dbReference type="NCBI Taxonomy" id="1802516"/>
    <lineage>
        <taxon>Bacteria</taxon>
        <taxon>Candidatus Woeseibacteriota</taxon>
    </lineage>
</organism>
<dbReference type="FunFam" id="3.40.50.800:FF:000001">
    <property type="entry name" value="Threonine--tRNA ligase"/>
    <property type="match status" value="1"/>
</dbReference>
<dbReference type="SMART" id="SM00863">
    <property type="entry name" value="tRNA_SAD"/>
    <property type="match status" value="1"/>
</dbReference>
<evidence type="ECO:0000256" key="6">
    <source>
        <dbReference type="ARBA" id="ARBA00022741"/>
    </source>
</evidence>
<comment type="similarity">
    <text evidence="1">Belongs to the class-II aminoacyl-tRNA synthetase family.</text>
</comment>
<dbReference type="Gene3D" id="3.30.54.20">
    <property type="match status" value="1"/>
</dbReference>
<dbReference type="Gene3D" id="3.30.930.10">
    <property type="entry name" value="Bira Bifunctional Protein, Domain 2"/>
    <property type="match status" value="1"/>
</dbReference>
<dbReference type="InterPro" id="IPR012947">
    <property type="entry name" value="tRNA_SAD"/>
</dbReference>
<keyword evidence="10" id="KW-0648">Protein biosynthesis</keyword>
<evidence type="ECO:0000256" key="1">
    <source>
        <dbReference type="ARBA" id="ARBA00008226"/>
    </source>
</evidence>
<keyword evidence="5" id="KW-0479">Metal-binding</keyword>
<dbReference type="EC" id="6.1.1.3" evidence="2 13"/>
<dbReference type="GO" id="GO:0006435">
    <property type="term" value="P:threonyl-tRNA aminoacylation"/>
    <property type="evidence" value="ECO:0007669"/>
    <property type="project" value="UniProtKB-UniRule"/>
</dbReference>
<evidence type="ECO:0000313" key="15">
    <source>
        <dbReference type="EMBL" id="OGM59928.1"/>
    </source>
</evidence>
<keyword evidence="3" id="KW-0820">tRNA-binding</keyword>
<dbReference type="NCBIfam" id="TIGR00418">
    <property type="entry name" value="thrS"/>
    <property type="match status" value="1"/>
</dbReference>
<dbReference type="SUPFAM" id="SSF52954">
    <property type="entry name" value="Class II aaRS ABD-related"/>
    <property type="match status" value="1"/>
</dbReference>
<dbReference type="GO" id="GO:0005737">
    <property type="term" value="C:cytoplasm"/>
    <property type="evidence" value="ECO:0007669"/>
    <property type="project" value="UniProtKB-UniRule"/>
</dbReference>
<feature type="non-terminal residue" evidence="15">
    <location>
        <position position="625"/>
    </location>
</feature>
<dbReference type="InterPro" id="IPR002314">
    <property type="entry name" value="aa-tRNA-synt_IIb"/>
</dbReference>
<evidence type="ECO:0000259" key="14">
    <source>
        <dbReference type="PROSITE" id="PS50862"/>
    </source>
</evidence>
<comment type="caution">
    <text evidence="15">The sequence shown here is derived from an EMBL/GenBank/DDBJ whole genome shotgun (WGS) entry which is preliminary data.</text>
</comment>
<evidence type="ECO:0000313" key="16">
    <source>
        <dbReference type="Proteomes" id="UP000179018"/>
    </source>
</evidence>
<dbReference type="GO" id="GO:0046872">
    <property type="term" value="F:metal ion binding"/>
    <property type="evidence" value="ECO:0007669"/>
    <property type="project" value="UniProtKB-KW"/>
</dbReference>
<evidence type="ECO:0000256" key="9">
    <source>
        <dbReference type="ARBA" id="ARBA00022884"/>
    </source>
</evidence>
<evidence type="ECO:0000256" key="5">
    <source>
        <dbReference type="ARBA" id="ARBA00022723"/>
    </source>
</evidence>
<dbReference type="Gene3D" id="3.30.980.10">
    <property type="entry name" value="Threonyl-trna Synthetase, Chain A, domain 2"/>
    <property type="match status" value="1"/>
</dbReference>
<dbReference type="InterPro" id="IPR036621">
    <property type="entry name" value="Anticodon-bd_dom_sf"/>
</dbReference>
<dbReference type="InterPro" id="IPR002320">
    <property type="entry name" value="Thr-tRNA-ligase_IIa"/>
</dbReference>
<accession>A0A1F8B9A6</accession>
<evidence type="ECO:0000256" key="11">
    <source>
        <dbReference type="ARBA" id="ARBA00023146"/>
    </source>
</evidence>
<keyword evidence="6" id="KW-0547">Nucleotide-binding</keyword>
<feature type="domain" description="Aminoacyl-transfer RNA synthetases class-II family profile" evidence="14">
    <location>
        <begin position="216"/>
        <end position="526"/>
    </location>
</feature>
<keyword evidence="11" id="KW-0030">Aminoacyl-tRNA synthetase</keyword>
<protein>
    <recommendedName>
        <fullName evidence="2 13">Threonine--tRNA ligase</fullName>
        <ecNumber evidence="2 13">6.1.1.3</ecNumber>
    </recommendedName>
</protein>
<comment type="catalytic activity">
    <reaction evidence="12">
        <text>tRNA(Thr) + L-threonine + ATP = L-threonyl-tRNA(Thr) + AMP + diphosphate + H(+)</text>
        <dbReference type="Rhea" id="RHEA:24624"/>
        <dbReference type="Rhea" id="RHEA-COMP:9670"/>
        <dbReference type="Rhea" id="RHEA-COMP:9704"/>
        <dbReference type="ChEBI" id="CHEBI:15378"/>
        <dbReference type="ChEBI" id="CHEBI:30616"/>
        <dbReference type="ChEBI" id="CHEBI:33019"/>
        <dbReference type="ChEBI" id="CHEBI:57926"/>
        <dbReference type="ChEBI" id="CHEBI:78442"/>
        <dbReference type="ChEBI" id="CHEBI:78534"/>
        <dbReference type="ChEBI" id="CHEBI:456215"/>
        <dbReference type="EC" id="6.1.1.3"/>
    </reaction>
</comment>
<dbReference type="PANTHER" id="PTHR11451">
    <property type="entry name" value="THREONINE-TRNA LIGASE"/>
    <property type="match status" value="1"/>
</dbReference>
<dbReference type="PANTHER" id="PTHR11451:SF44">
    <property type="entry name" value="THREONINE--TRNA LIGASE, CHLOROPLASTIC_MITOCHONDRIAL 2"/>
    <property type="match status" value="1"/>
</dbReference>
<keyword evidence="4" id="KW-0436">Ligase</keyword>
<dbReference type="Proteomes" id="UP000179018">
    <property type="component" value="Unassembled WGS sequence"/>
</dbReference>
<dbReference type="InterPro" id="IPR006195">
    <property type="entry name" value="aa-tRNA-synth_II"/>
</dbReference>
<evidence type="ECO:0000256" key="8">
    <source>
        <dbReference type="ARBA" id="ARBA00022840"/>
    </source>
</evidence>
<dbReference type="GO" id="GO:0004829">
    <property type="term" value="F:threonine-tRNA ligase activity"/>
    <property type="evidence" value="ECO:0007669"/>
    <property type="project" value="UniProtKB-UniRule"/>
</dbReference>
<name>A0A1F8B9A6_9BACT</name>
<dbReference type="CDD" id="cd00771">
    <property type="entry name" value="ThrRS_core"/>
    <property type="match status" value="1"/>
</dbReference>
<sequence length="625" mass="72875">MSEEKKDYMDNLRHSAAHLMAAAVMDLWPNAKRTIGPAIEDGFYFDFDFGETKVTEEDFPRIEAKMNEILPTWKGFERHELASVDAKKEYPENSYKQELIDEFSENGKKKISFYKSGSYWDLCRGGHVENPDKELQNFKLLSVAGAYWRGSEKNPMLTRIYATAWTSKKDLDDYLARLEEAKKADHRTLGKNLDLFSVNQLTGPGLILWHPKLSVVRNIVEDFWRKEHYKNGYDLVFTPHIASMDMFVISRHYNKYINSMFPAMLHQYIEGESRPDYQTDEQLKPMNCPNHIQIYKTKPRSYKELPIRMGELGTVYRYERAGTLHGMTRVRGFTQDDTHIFCRPDQVIDEVRGVLRLTKYIYEVFGFTDYQAYISTRPEKFLGKLEMWNFAESSLKKACELEKIKDYKIDEGAGVFYGPKIDSKVKDSLGREWQLGTIQFDFNMPDKTETTEADVDEFWAMKTFHDKFKTRENLSKYLKKLGRGFGVNYVDEKGEKKPAVMIHRTILGSMERFFGVLIEHYVGAFPVWLAPTQVKVLPITDRNVGYSKEVIKRLSDEDIRVELDDRSETLQAKIRDAQLAKVNYMLIVGDREEKNNIVSERGRSGKDYGQIKLGEFIKNIKKEIE</sequence>
<dbReference type="InterPro" id="IPR018163">
    <property type="entry name" value="Thr/Ala-tRNA-synth_IIc_edit"/>
</dbReference>
<evidence type="ECO:0000256" key="3">
    <source>
        <dbReference type="ARBA" id="ARBA00022555"/>
    </source>
</evidence>
<dbReference type="GO" id="GO:0005524">
    <property type="term" value="F:ATP binding"/>
    <property type="evidence" value="ECO:0007669"/>
    <property type="project" value="UniProtKB-KW"/>
</dbReference>
<dbReference type="Gene3D" id="3.40.50.800">
    <property type="entry name" value="Anticodon-binding domain"/>
    <property type="match status" value="1"/>
</dbReference>
<gene>
    <name evidence="15" type="ORF">A3A75_02615</name>
</gene>
<evidence type="ECO:0000256" key="13">
    <source>
        <dbReference type="NCBIfam" id="TIGR00418"/>
    </source>
</evidence>
<evidence type="ECO:0000256" key="4">
    <source>
        <dbReference type="ARBA" id="ARBA00022598"/>
    </source>
</evidence>
<dbReference type="CDD" id="cd00860">
    <property type="entry name" value="ThrRS_anticodon"/>
    <property type="match status" value="1"/>
</dbReference>
<evidence type="ECO:0000256" key="10">
    <source>
        <dbReference type="ARBA" id="ARBA00022917"/>
    </source>
</evidence>
<keyword evidence="7" id="KW-0862">Zinc</keyword>
<dbReference type="InterPro" id="IPR033728">
    <property type="entry name" value="ThrRS_core"/>
</dbReference>
<proteinExistence type="inferred from homology"/>
<dbReference type="Pfam" id="PF07973">
    <property type="entry name" value="tRNA_SAD"/>
    <property type="match status" value="1"/>
</dbReference>
<dbReference type="Pfam" id="PF03129">
    <property type="entry name" value="HGTP_anticodon"/>
    <property type="match status" value="1"/>
</dbReference>
<dbReference type="STRING" id="1802516.A3A75_02615"/>
<keyword evidence="9" id="KW-0694">RNA-binding</keyword>
<keyword evidence="8" id="KW-0067">ATP-binding</keyword>
<dbReference type="PROSITE" id="PS50862">
    <property type="entry name" value="AA_TRNA_LIGASE_II"/>
    <property type="match status" value="1"/>
</dbReference>
<dbReference type="InterPro" id="IPR045864">
    <property type="entry name" value="aa-tRNA-synth_II/BPL/LPL"/>
</dbReference>
<evidence type="ECO:0000256" key="12">
    <source>
        <dbReference type="ARBA" id="ARBA00049515"/>
    </source>
</evidence>
<dbReference type="GO" id="GO:0000049">
    <property type="term" value="F:tRNA binding"/>
    <property type="evidence" value="ECO:0007669"/>
    <property type="project" value="UniProtKB-KW"/>
</dbReference>